<dbReference type="InterPro" id="IPR010998">
    <property type="entry name" value="Integrase_recombinase_N"/>
</dbReference>
<keyword evidence="6" id="KW-1185">Reference proteome</keyword>
<evidence type="ECO:0000256" key="2">
    <source>
        <dbReference type="ARBA" id="ARBA00023125"/>
    </source>
</evidence>
<evidence type="ECO:0000256" key="3">
    <source>
        <dbReference type="ARBA" id="ARBA00023172"/>
    </source>
</evidence>
<feature type="domain" description="Tyr recombinase" evidence="4">
    <location>
        <begin position="164"/>
        <end position="354"/>
    </location>
</feature>
<protein>
    <recommendedName>
        <fullName evidence="4">Tyr recombinase domain-containing protein</fullName>
    </recommendedName>
</protein>
<dbReference type="Gene3D" id="1.10.443.10">
    <property type="entry name" value="Intergrase catalytic core"/>
    <property type="match status" value="1"/>
</dbReference>
<dbReference type="EMBL" id="BAAAQD010000055">
    <property type="protein sequence ID" value="GAA1575674.1"/>
    <property type="molecule type" value="Genomic_DNA"/>
</dbReference>
<organism evidence="5 6">
    <name type="scientific">Dactylosporangium maewongense</name>
    <dbReference type="NCBI Taxonomy" id="634393"/>
    <lineage>
        <taxon>Bacteria</taxon>
        <taxon>Bacillati</taxon>
        <taxon>Actinomycetota</taxon>
        <taxon>Actinomycetes</taxon>
        <taxon>Micromonosporales</taxon>
        <taxon>Micromonosporaceae</taxon>
        <taxon>Dactylosporangium</taxon>
    </lineage>
</organism>
<dbReference type="CDD" id="cd01189">
    <property type="entry name" value="INT_ICEBs1_C_like"/>
    <property type="match status" value="1"/>
</dbReference>
<dbReference type="PANTHER" id="PTHR30349">
    <property type="entry name" value="PHAGE INTEGRASE-RELATED"/>
    <property type="match status" value="1"/>
</dbReference>
<sequence>MIVMADTDMIIRDPATGTFGFRLELGRDRNGARMQARRAGFATEQAALVEYRRLSRRRDANLARPRLSDTMQTVCQDWLRSREQELQPNTLYNYTWLLGLLYPYIGKVRASRLSARMTERAYRDLEQAGYSRSTLRTLDLVLTKAFAAQTGRTLGTHKPRVSDRVRPVWTLAEARRFLEQVQGDRLYPLWRLLLTTGLRRGELCGLMWQDLEQDQGSLKVCRQRVIEDPTSEVREKPPKSHNGTRTLLLDPATLTTLTTTKTHAKAPAGSRYMFTGRTGRPLRPDNVTSRFNRLAADAGVRSIGPHQVRHLLVSSLLDGGYGIHEVAERLGHDPGTLMRYYTRVSAARRRQATHRIAELIAP</sequence>
<comment type="similarity">
    <text evidence="1">Belongs to the 'phage' integrase family.</text>
</comment>
<gene>
    <name evidence="5" type="ORF">GCM10009827_116900</name>
</gene>
<comment type="caution">
    <text evidence="5">The sequence shown here is derived from an EMBL/GenBank/DDBJ whole genome shotgun (WGS) entry which is preliminary data.</text>
</comment>
<proteinExistence type="inferred from homology"/>
<dbReference type="PROSITE" id="PS51898">
    <property type="entry name" value="TYR_RECOMBINASE"/>
    <property type="match status" value="1"/>
</dbReference>
<evidence type="ECO:0000313" key="6">
    <source>
        <dbReference type="Proteomes" id="UP001501470"/>
    </source>
</evidence>
<dbReference type="Proteomes" id="UP001501470">
    <property type="component" value="Unassembled WGS sequence"/>
</dbReference>
<accession>A0ABP4P8G5</accession>
<evidence type="ECO:0000256" key="1">
    <source>
        <dbReference type="ARBA" id="ARBA00008857"/>
    </source>
</evidence>
<reference evidence="6" key="1">
    <citation type="journal article" date="2019" name="Int. J. Syst. Evol. Microbiol.">
        <title>The Global Catalogue of Microorganisms (GCM) 10K type strain sequencing project: providing services to taxonomists for standard genome sequencing and annotation.</title>
        <authorList>
            <consortium name="The Broad Institute Genomics Platform"/>
            <consortium name="The Broad Institute Genome Sequencing Center for Infectious Disease"/>
            <person name="Wu L."/>
            <person name="Ma J."/>
        </authorList>
    </citation>
    <scope>NUCLEOTIDE SEQUENCE [LARGE SCALE GENOMIC DNA]</scope>
    <source>
        <strain evidence="6">JCM 15933</strain>
    </source>
</reference>
<name>A0ABP4P8G5_9ACTN</name>
<dbReference type="Gene3D" id="1.10.150.130">
    <property type="match status" value="1"/>
</dbReference>
<dbReference type="InterPro" id="IPR013762">
    <property type="entry name" value="Integrase-like_cat_sf"/>
</dbReference>
<dbReference type="SUPFAM" id="SSF56349">
    <property type="entry name" value="DNA breaking-rejoining enzymes"/>
    <property type="match status" value="1"/>
</dbReference>
<dbReference type="InterPro" id="IPR011010">
    <property type="entry name" value="DNA_brk_join_enz"/>
</dbReference>
<keyword evidence="3" id="KW-0233">DNA recombination</keyword>
<evidence type="ECO:0000313" key="5">
    <source>
        <dbReference type="EMBL" id="GAA1575674.1"/>
    </source>
</evidence>
<dbReference type="Pfam" id="PF00589">
    <property type="entry name" value="Phage_integrase"/>
    <property type="match status" value="1"/>
</dbReference>
<dbReference type="InterPro" id="IPR002104">
    <property type="entry name" value="Integrase_catalytic"/>
</dbReference>
<evidence type="ECO:0000259" key="4">
    <source>
        <dbReference type="PROSITE" id="PS51898"/>
    </source>
</evidence>
<keyword evidence="2" id="KW-0238">DNA-binding</keyword>
<dbReference type="InterPro" id="IPR050090">
    <property type="entry name" value="Tyrosine_recombinase_XerCD"/>
</dbReference>
<dbReference type="PANTHER" id="PTHR30349:SF41">
    <property type="entry name" value="INTEGRASE_RECOMBINASE PROTEIN MJ0367-RELATED"/>
    <property type="match status" value="1"/>
</dbReference>